<evidence type="ECO:0000256" key="8">
    <source>
        <dbReference type="ARBA" id="ARBA00023235"/>
    </source>
</evidence>
<evidence type="ECO:0000256" key="9">
    <source>
        <dbReference type="SAM" id="MobiDB-lite"/>
    </source>
</evidence>
<organism evidence="12 13">
    <name type="scientific">Dipteronia sinensis</name>
    <dbReference type="NCBI Taxonomy" id="43782"/>
    <lineage>
        <taxon>Eukaryota</taxon>
        <taxon>Viridiplantae</taxon>
        <taxon>Streptophyta</taxon>
        <taxon>Embryophyta</taxon>
        <taxon>Tracheophyta</taxon>
        <taxon>Spermatophyta</taxon>
        <taxon>Magnoliopsida</taxon>
        <taxon>eudicotyledons</taxon>
        <taxon>Gunneridae</taxon>
        <taxon>Pentapetalae</taxon>
        <taxon>rosids</taxon>
        <taxon>malvids</taxon>
        <taxon>Sapindales</taxon>
        <taxon>Sapindaceae</taxon>
        <taxon>Hippocastanoideae</taxon>
        <taxon>Acereae</taxon>
        <taxon>Dipteronia</taxon>
    </lineage>
</organism>
<dbReference type="AlphaFoldDB" id="A0AAE0ANJ2"/>
<name>A0AAE0ANJ2_9ROSI</name>
<comment type="similarity">
    <text evidence="3">Belongs to the cyclophilin-type PPIase family.</text>
</comment>
<dbReference type="InterPro" id="IPR003653">
    <property type="entry name" value="Peptidase_C48_C"/>
</dbReference>
<dbReference type="PROSITE" id="PS50072">
    <property type="entry name" value="CSA_PPIASE_2"/>
    <property type="match status" value="1"/>
</dbReference>
<evidence type="ECO:0000256" key="6">
    <source>
        <dbReference type="ARBA" id="ARBA00022801"/>
    </source>
</evidence>
<dbReference type="SUPFAM" id="SSF54001">
    <property type="entry name" value="Cysteine proteinases"/>
    <property type="match status" value="1"/>
</dbReference>
<keyword evidence="7" id="KW-0697">Rotamase</keyword>
<evidence type="ECO:0000313" key="13">
    <source>
        <dbReference type="Proteomes" id="UP001281410"/>
    </source>
</evidence>
<evidence type="ECO:0000256" key="5">
    <source>
        <dbReference type="ARBA" id="ARBA00022670"/>
    </source>
</evidence>
<reference evidence="12" key="1">
    <citation type="journal article" date="2023" name="Plant J.">
        <title>Genome sequences and population genomics provide insights into the demographic history, inbreeding, and mutation load of two 'living fossil' tree species of Dipteronia.</title>
        <authorList>
            <person name="Feng Y."/>
            <person name="Comes H.P."/>
            <person name="Chen J."/>
            <person name="Zhu S."/>
            <person name="Lu R."/>
            <person name="Zhang X."/>
            <person name="Li P."/>
            <person name="Qiu J."/>
            <person name="Olsen K.M."/>
            <person name="Qiu Y."/>
        </authorList>
    </citation>
    <scope>NUCLEOTIDE SEQUENCE</scope>
    <source>
        <strain evidence="12">NBL</strain>
    </source>
</reference>
<comment type="caution">
    <text evidence="12">The sequence shown here is derived from an EMBL/GenBank/DDBJ whole genome shotgun (WGS) entry which is preliminary data.</text>
</comment>
<dbReference type="InterPro" id="IPR002130">
    <property type="entry name" value="Cyclophilin-type_PPIase_dom"/>
</dbReference>
<evidence type="ECO:0000313" key="12">
    <source>
        <dbReference type="EMBL" id="KAK3221426.1"/>
    </source>
</evidence>
<evidence type="ECO:0000256" key="2">
    <source>
        <dbReference type="ARBA" id="ARBA00005234"/>
    </source>
</evidence>
<dbReference type="EMBL" id="JANJYJ010000003">
    <property type="protein sequence ID" value="KAK3221426.1"/>
    <property type="molecule type" value="Genomic_DNA"/>
</dbReference>
<protein>
    <recommendedName>
        <fullName evidence="4">peptidylprolyl isomerase</fullName>
        <ecNumber evidence="4">5.2.1.8</ecNumber>
    </recommendedName>
</protein>
<dbReference type="Proteomes" id="UP001281410">
    <property type="component" value="Unassembled WGS sequence"/>
</dbReference>
<sequence length="632" mass="71735">MMKSWLREEIGKIAKENKIGDTSTPKQSRESEEKDFDRDDNIRLDEIGQFVNVIHDGFSKKDQSSVETFQKDQTGLHNFEMDQTGVQNFGVEAGLDKQETENVVGEEGCLEAGLDRVESWVHADTCGLDKEETENVVGEACGSAKQAINLDDFPSPSVNMILPNPNLSVIFMEAVDPNVCYKNNNMKRACHRSSVYTGQAIEMNREQFKELVKPIKWISNLHIDSYFDVLWKRRSSREVSYPQDIGLVLKAFFAHVNLKWKAVKRLLDSERSLQKFEAAEKDRLEQEKNDPAGLKQKEVKNITKKNMKKKEEIDLTPAVPIWEEYLEYDSPSFQPDEEALDYVSGSELLNIEPWWTMDSVLISCNTEDHWVLCQVFLKEGKVIMYDSLCGRNEKSNRLKDIQGLLYLLPSILKHANYYEQMTMPPHRSPFTAENIDGSIFPQQDDIYSCGAFLLKYDELILSGVPLSSWKDSFGQKDMPSFREAMALAIFVNDTLIANPRVFFDLSIDGHPGARIVMELFTDSTPITAENFRALCTGEKGIDTVGKPLHYKGSTFHHVIPGYMVHGEDMTQGNGIGGESIYSPSFTDENFVKKHIGPGIMSMEKIGTRGNGSHFFICTAKTEWLDRKQVVFG</sequence>
<comment type="similarity">
    <text evidence="2">Belongs to the peptidase C48 family.</text>
</comment>
<dbReference type="Pfam" id="PF02902">
    <property type="entry name" value="Peptidase_C48"/>
    <property type="match status" value="1"/>
</dbReference>
<feature type="compositionally biased region" description="Basic and acidic residues" evidence="9">
    <location>
        <begin position="27"/>
        <end position="40"/>
    </location>
</feature>
<feature type="region of interest" description="Disordered" evidence="9">
    <location>
        <begin position="13"/>
        <end position="40"/>
    </location>
</feature>
<evidence type="ECO:0000259" key="10">
    <source>
        <dbReference type="PROSITE" id="PS50072"/>
    </source>
</evidence>
<evidence type="ECO:0000256" key="7">
    <source>
        <dbReference type="ARBA" id="ARBA00023110"/>
    </source>
</evidence>
<keyword evidence="13" id="KW-1185">Reference proteome</keyword>
<dbReference type="FunFam" id="2.40.100.10:FF:000025">
    <property type="entry name" value="Peptidyl-prolyl cis-trans isomerase CYP19-2"/>
    <property type="match status" value="1"/>
</dbReference>
<dbReference type="InterPro" id="IPR029000">
    <property type="entry name" value="Cyclophilin-like_dom_sf"/>
</dbReference>
<dbReference type="PRINTS" id="PR00153">
    <property type="entry name" value="CSAPPISMRASE"/>
</dbReference>
<dbReference type="PROSITE" id="PS50600">
    <property type="entry name" value="ULP_PROTEASE"/>
    <property type="match status" value="1"/>
</dbReference>
<dbReference type="SUPFAM" id="SSF50891">
    <property type="entry name" value="Cyclophilin-like"/>
    <property type="match status" value="1"/>
</dbReference>
<dbReference type="Gene3D" id="3.40.395.10">
    <property type="entry name" value="Adenoviral Proteinase, Chain A"/>
    <property type="match status" value="1"/>
</dbReference>
<keyword evidence="6" id="KW-0378">Hydrolase</keyword>
<evidence type="ECO:0000256" key="3">
    <source>
        <dbReference type="ARBA" id="ARBA00007365"/>
    </source>
</evidence>
<keyword evidence="5" id="KW-0645">Protease</keyword>
<accession>A0AAE0ANJ2</accession>
<dbReference type="GO" id="GO:0006457">
    <property type="term" value="P:protein folding"/>
    <property type="evidence" value="ECO:0007669"/>
    <property type="project" value="TreeGrafter"/>
</dbReference>
<keyword evidence="8" id="KW-0413">Isomerase</keyword>
<feature type="domain" description="Ubiquitin-like protease family profile" evidence="11">
    <location>
        <begin position="201"/>
        <end position="460"/>
    </location>
</feature>
<dbReference type="GO" id="GO:0016018">
    <property type="term" value="F:cyclosporin A binding"/>
    <property type="evidence" value="ECO:0007669"/>
    <property type="project" value="TreeGrafter"/>
</dbReference>
<dbReference type="Pfam" id="PF00160">
    <property type="entry name" value="Pro_isomerase"/>
    <property type="match status" value="1"/>
</dbReference>
<dbReference type="GO" id="GO:0005737">
    <property type="term" value="C:cytoplasm"/>
    <property type="evidence" value="ECO:0007669"/>
    <property type="project" value="TreeGrafter"/>
</dbReference>
<dbReference type="GO" id="GO:0003755">
    <property type="term" value="F:peptidyl-prolyl cis-trans isomerase activity"/>
    <property type="evidence" value="ECO:0007669"/>
    <property type="project" value="UniProtKB-KW"/>
</dbReference>
<dbReference type="GO" id="GO:0008234">
    <property type="term" value="F:cysteine-type peptidase activity"/>
    <property type="evidence" value="ECO:0007669"/>
    <property type="project" value="InterPro"/>
</dbReference>
<dbReference type="EC" id="5.2.1.8" evidence="4"/>
<comment type="catalytic activity">
    <reaction evidence="1">
        <text>[protein]-peptidylproline (omega=180) = [protein]-peptidylproline (omega=0)</text>
        <dbReference type="Rhea" id="RHEA:16237"/>
        <dbReference type="Rhea" id="RHEA-COMP:10747"/>
        <dbReference type="Rhea" id="RHEA-COMP:10748"/>
        <dbReference type="ChEBI" id="CHEBI:83833"/>
        <dbReference type="ChEBI" id="CHEBI:83834"/>
        <dbReference type="EC" id="5.2.1.8"/>
    </reaction>
</comment>
<dbReference type="InterPro" id="IPR038765">
    <property type="entry name" value="Papain-like_cys_pep_sf"/>
</dbReference>
<evidence type="ECO:0000259" key="11">
    <source>
        <dbReference type="PROSITE" id="PS50600"/>
    </source>
</evidence>
<evidence type="ECO:0000256" key="4">
    <source>
        <dbReference type="ARBA" id="ARBA00013194"/>
    </source>
</evidence>
<gene>
    <name evidence="12" type="ORF">Dsin_008451</name>
</gene>
<proteinExistence type="inferred from homology"/>
<dbReference type="PANTHER" id="PTHR11071:SF561">
    <property type="entry name" value="PEPTIDYL-PROLYL CIS-TRANS ISOMERASE D-RELATED"/>
    <property type="match status" value="1"/>
</dbReference>
<dbReference type="Gene3D" id="2.40.100.10">
    <property type="entry name" value="Cyclophilin-like"/>
    <property type="match status" value="1"/>
</dbReference>
<feature type="domain" description="PPIase cyclophilin-type" evidence="10">
    <location>
        <begin position="502"/>
        <end position="632"/>
    </location>
</feature>
<evidence type="ECO:0000256" key="1">
    <source>
        <dbReference type="ARBA" id="ARBA00000971"/>
    </source>
</evidence>
<dbReference type="PANTHER" id="PTHR11071">
    <property type="entry name" value="PEPTIDYL-PROLYL CIS-TRANS ISOMERASE"/>
    <property type="match status" value="1"/>
</dbReference>
<dbReference type="GO" id="GO:0006508">
    <property type="term" value="P:proteolysis"/>
    <property type="evidence" value="ECO:0007669"/>
    <property type="project" value="UniProtKB-KW"/>
</dbReference>